<proteinExistence type="predicted"/>
<sequence>MTVFILILVSFSMLLTLTVSAPDRPSHCKHPAIRKEWRALSSRERTEWIAAVKCLATLPHDESLSPMVKPSDIVRVNASGSYYDGNRICLPDLMLVAYFPEDIVYVHMDMNHKIHFTGLFLPWHRWYVQIYENALKDKCGYTGTSPYWNWASDSSNVKMSTIFDPDPKSGIGGWGLPSQDVHVQDGGFGIYTTFRLSYPSYHLLRRNFTIRPFIGLSRQFFPDQELLANSTFTPEVVHDLVYGYVCDFKGFQTSFESFTGAHGSVHLILGGDLGGTCPSDSTDCQPGPTFSANEPIFWLHHAMVDKVWYDWQNANDLNQRAFEGGSVQMIDNVTVYKKYPNGGPPNLHMDSVITGEGLFDDFFIHDVISTTDGILCYSYE</sequence>
<keyword evidence="6" id="KW-1185">Reference proteome</keyword>
<evidence type="ECO:0000313" key="5">
    <source>
        <dbReference type="EMBL" id="KAK0505034.1"/>
    </source>
</evidence>
<evidence type="ECO:0000313" key="6">
    <source>
        <dbReference type="Proteomes" id="UP001175228"/>
    </source>
</evidence>
<dbReference type="EMBL" id="JAUEPU010000002">
    <property type="protein sequence ID" value="KAK0505034.1"/>
    <property type="molecule type" value="Genomic_DNA"/>
</dbReference>
<evidence type="ECO:0000256" key="3">
    <source>
        <dbReference type="SAM" id="SignalP"/>
    </source>
</evidence>
<dbReference type="InterPro" id="IPR008922">
    <property type="entry name" value="Di-copper_centre_dom_sf"/>
</dbReference>
<dbReference type="Pfam" id="PF00264">
    <property type="entry name" value="Tyrosinase"/>
    <property type="match status" value="1"/>
</dbReference>
<evidence type="ECO:0000256" key="1">
    <source>
        <dbReference type="ARBA" id="ARBA00022723"/>
    </source>
</evidence>
<dbReference type="SUPFAM" id="SSF48056">
    <property type="entry name" value="Di-copper centre-containing domain"/>
    <property type="match status" value="1"/>
</dbReference>
<keyword evidence="1" id="KW-0479">Metal-binding</keyword>
<evidence type="ECO:0000256" key="2">
    <source>
        <dbReference type="ARBA" id="ARBA00023008"/>
    </source>
</evidence>
<accession>A0AA39UZS7</accession>
<dbReference type="PANTHER" id="PTHR11474:SF126">
    <property type="entry name" value="TYROSINASE-LIKE PROTEIN TYR-1-RELATED"/>
    <property type="match status" value="1"/>
</dbReference>
<dbReference type="GO" id="GO:0046872">
    <property type="term" value="F:metal ion binding"/>
    <property type="evidence" value="ECO:0007669"/>
    <property type="project" value="UniProtKB-KW"/>
</dbReference>
<dbReference type="AlphaFoldDB" id="A0AA39UZS7"/>
<keyword evidence="3" id="KW-0732">Signal</keyword>
<dbReference type="PRINTS" id="PR00092">
    <property type="entry name" value="TYROSINASE"/>
</dbReference>
<keyword evidence="2" id="KW-0186">Copper</keyword>
<evidence type="ECO:0000259" key="4">
    <source>
        <dbReference type="PROSITE" id="PS00497"/>
    </source>
</evidence>
<reference evidence="5" key="1">
    <citation type="submission" date="2023-06" db="EMBL/GenBank/DDBJ databases">
        <authorList>
            <consortium name="Lawrence Berkeley National Laboratory"/>
            <person name="Ahrendt S."/>
            <person name="Sahu N."/>
            <person name="Indic B."/>
            <person name="Wong-Bajracharya J."/>
            <person name="Merenyi Z."/>
            <person name="Ke H.-M."/>
            <person name="Monk M."/>
            <person name="Kocsube S."/>
            <person name="Drula E."/>
            <person name="Lipzen A."/>
            <person name="Balint B."/>
            <person name="Henrissat B."/>
            <person name="Andreopoulos B."/>
            <person name="Martin F.M."/>
            <person name="Harder C.B."/>
            <person name="Rigling D."/>
            <person name="Ford K.L."/>
            <person name="Foster G.D."/>
            <person name="Pangilinan J."/>
            <person name="Papanicolaou A."/>
            <person name="Barry K."/>
            <person name="LaButti K."/>
            <person name="Viragh M."/>
            <person name="Koriabine M."/>
            <person name="Yan M."/>
            <person name="Riley R."/>
            <person name="Champramary S."/>
            <person name="Plett K.L."/>
            <person name="Tsai I.J."/>
            <person name="Slot J."/>
            <person name="Sipos G."/>
            <person name="Plett J."/>
            <person name="Nagy L.G."/>
            <person name="Grigoriev I.V."/>
        </authorList>
    </citation>
    <scope>NUCLEOTIDE SEQUENCE</scope>
    <source>
        <strain evidence="5">HWK02</strain>
    </source>
</reference>
<dbReference type="Proteomes" id="UP001175228">
    <property type="component" value="Unassembled WGS sequence"/>
</dbReference>
<dbReference type="InterPro" id="IPR050316">
    <property type="entry name" value="Tyrosinase/Hemocyanin"/>
</dbReference>
<dbReference type="PANTHER" id="PTHR11474">
    <property type="entry name" value="TYROSINASE FAMILY MEMBER"/>
    <property type="match status" value="1"/>
</dbReference>
<comment type="caution">
    <text evidence="5">The sequence shown here is derived from an EMBL/GenBank/DDBJ whole genome shotgun (WGS) entry which is preliminary data.</text>
</comment>
<dbReference type="Gene3D" id="1.10.1280.10">
    <property type="entry name" value="Di-copper center containing domain from catechol oxidase"/>
    <property type="match status" value="1"/>
</dbReference>
<dbReference type="GO" id="GO:0016491">
    <property type="term" value="F:oxidoreductase activity"/>
    <property type="evidence" value="ECO:0007669"/>
    <property type="project" value="InterPro"/>
</dbReference>
<feature type="signal peptide" evidence="3">
    <location>
        <begin position="1"/>
        <end position="20"/>
    </location>
</feature>
<protein>
    <submittedName>
        <fullName evidence="5">Di-copper centre-containing protein</fullName>
    </submittedName>
</protein>
<name>A0AA39UZS7_9AGAR</name>
<organism evidence="5 6">
    <name type="scientific">Armillaria luteobubalina</name>
    <dbReference type="NCBI Taxonomy" id="153913"/>
    <lineage>
        <taxon>Eukaryota</taxon>
        <taxon>Fungi</taxon>
        <taxon>Dikarya</taxon>
        <taxon>Basidiomycota</taxon>
        <taxon>Agaricomycotina</taxon>
        <taxon>Agaricomycetes</taxon>
        <taxon>Agaricomycetidae</taxon>
        <taxon>Agaricales</taxon>
        <taxon>Marasmiineae</taxon>
        <taxon>Physalacriaceae</taxon>
        <taxon>Armillaria</taxon>
    </lineage>
</organism>
<gene>
    <name evidence="5" type="ORF">EDD18DRAFT_1127378</name>
</gene>
<dbReference type="InterPro" id="IPR002227">
    <property type="entry name" value="Tyrosinase_Cu-bd"/>
</dbReference>
<feature type="domain" description="Tyrosinase copper-binding" evidence="4">
    <location>
        <begin position="115"/>
        <end position="132"/>
    </location>
</feature>
<dbReference type="PROSITE" id="PS00497">
    <property type="entry name" value="TYROSINASE_1"/>
    <property type="match status" value="1"/>
</dbReference>
<feature type="chain" id="PRO_5041363143" evidence="3">
    <location>
        <begin position="21"/>
        <end position="380"/>
    </location>
</feature>